<dbReference type="RefSeq" id="WP_342810234.1">
    <property type="nucleotide sequence ID" value="NZ_JAOPJZ010000025.1"/>
</dbReference>
<reference evidence="1 2" key="1">
    <citation type="submission" date="2022-09" db="EMBL/GenBank/DDBJ databases">
        <title>Enrichment on poylsaccharides allowed isolation of novel metabolic and taxonomic groups of Haloarchaea.</title>
        <authorList>
            <person name="Sorokin D.Y."/>
            <person name="Elcheninov A.G."/>
            <person name="Khizhniak T.V."/>
            <person name="Kolganova T.V."/>
            <person name="Kublanov I.V."/>
        </authorList>
    </citation>
    <scope>NUCLEOTIDE SEQUENCE [LARGE SCALE GENOMIC DNA]</scope>
    <source>
        <strain evidence="1 2">AArc-curdl1</strain>
    </source>
</reference>
<gene>
    <name evidence="1" type="ORF">OB919_18415</name>
</gene>
<organism evidence="1 2">
    <name type="scientific">Natronosalvus hydrolyticus</name>
    <dbReference type="NCBI Taxonomy" id="2979988"/>
    <lineage>
        <taxon>Archaea</taxon>
        <taxon>Methanobacteriati</taxon>
        <taxon>Methanobacteriota</taxon>
        <taxon>Stenosarchaea group</taxon>
        <taxon>Halobacteria</taxon>
        <taxon>Halobacteriales</taxon>
        <taxon>Natrialbaceae</taxon>
        <taxon>Natronosalvus</taxon>
    </lineage>
</organism>
<evidence type="ECO:0000313" key="1">
    <source>
        <dbReference type="EMBL" id="MCU4753929.1"/>
    </source>
</evidence>
<dbReference type="AlphaFoldDB" id="A0AAP2ZAY9"/>
<sequence>MGFEPRSDVVAHGFAVRNRGLEATAPSLWAASLIQIPVHASLLTSVRRRSGEDGI</sequence>
<accession>A0AAP2ZAY9</accession>
<name>A0AAP2ZAY9_9EURY</name>
<protein>
    <submittedName>
        <fullName evidence="1">Uncharacterized protein</fullName>
    </submittedName>
</protein>
<comment type="caution">
    <text evidence="1">The sequence shown here is derived from an EMBL/GenBank/DDBJ whole genome shotgun (WGS) entry which is preliminary data.</text>
</comment>
<proteinExistence type="predicted"/>
<keyword evidence="2" id="KW-1185">Reference proteome</keyword>
<dbReference type="EMBL" id="JAOPJZ010000025">
    <property type="protein sequence ID" value="MCU4753929.1"/>
    <property type="molecule type" value="Genomic_DNA"/>
</dbReference>
<dbReference type="Proteomes" id="UP001321047">
    <property type="component" value="Unassembled WGS sequence"/>
</dbReference>
<evidence type="ECO:0000313" key="2">
    <source>
        <dbReference type="Proteomes" id="UP001321047"/>
    </source>
</evidence>